<dbReference type="InterPro" id="IPR016064">
    <property type="entry name" value="NAD/diacylglycerol_kinase_sf"/>
</dbReference>
<feature type="region of interest" description="Disordered" evidence="10">
    <location>
        <begin position="105"/>
        <end position="202"/>
    </location>
</feature>
<evidence type="ECO:0000256" key="9">
    <source>
        <dbReference type="RuleBase" id="RU361128"/>
    </source>
</evidence>
<dbReference type="Gene3D" id="2.60.200.40">
    <property type="match status" value="1"/>
</dbReference>
<dbReference type="PANTHER" id="PTHR11255:SF54">
    <property type="entry name" value="DIACYLGLYCEROL KINASE THETA"/>
    <property type="match status" value="1"/>
</dbReference>
<comment type="subcellular location">
    <subcellularLocation>
        <location evidence="1">Membrane</location>
    </subcellularLocation>
</comment>
<dbReference type="EMBL" id="HBIN01005353">
    <property type="protein sequence ID" value="CAE0433537.1"/>
    <property type="molecule type" value="Transcribed_RNA"/>
</dbReference>
<evidence type="ECO:0000256" key="1">
    <source>
        <dbReference type="ARBA" id="ARBA00004370"/>
    </source>
</evidence>
<dbReference type="EMBL" id="HBIN01005347">
    <property type="protein sequence ID" value="CAE0433531.1"/>
    <property type="molecule type" value="Transcribed_RNA"/>
</dbReference>
<dbReference type="InterPro" id="IPR037607">
    <property type="entry name" value="DGK"/>
</dbReference>
<dbReference type="EMBL" id="HBIN01005351">
    <property type="protein sequence ID" value="CAE0433535.1"/>
    <property type="molecule type" value="Transcribed_RNA"/>
</dbReference>
<keyword evidence="3 9" id="KW-0808">Transferase</keyword>
<feature type="compositionally biased region" description="Acidic residues" evidence="10">
    <location>
        <begin position="524"/>
        <end position="541"/>
    </location>
</feature>
<keyword evidence="5" id="KW-0862">Zinc</keyword>
<dbReference type="EC" id="2.7.1.107" evidence="9"/>
<dbReference type="SMART" id="SM00046">
    <property type="entry name" value="DAGKc"/>
    <property type="match status" value="1"/>
</dbReference>
<dbReference type="PANTHER" id="PTHR11255">
    <property type="entry name" value="DIACYLGLYCEROL KINASE"/>
    <property type="match status" value="1"/>
</dbReference>
<evidence type="ECO:0000313" key="12">
    <source>
        <dbReference type="EMBL" id="CAE0433531.1"/>
    </source>
</evidence>
<dbReference type="AlphaFoldDB" id="A0A6S8B0V1"/>
<dbReference type="GO" id="GO:0008270">
    <property type="term" value="F:zinc ion binding"/>
    <property type="evidence" value="ECO:0007669"/>
    <property type="project" value="UniProtKB-KW"/>
</dbReference>
<keyword evidence="4 9" id="KW-0547">Nucleotide-binding</keyword>
<reference evidence="14" key="1">
    <citation type="submission" date="2021-01" db="EMBL/GenBank/DDBJ databases">
        <authorList>
            <person name="Corre E."/>
            <person name="Pelletier E."/>
            <person name="Niang G."/>
            <person name="Scheremetjew M."/>
            <person name="Finn R."/>
            <person name="Kale V."/>
            <person name="Holt S."/>
            <person name="Cochrane G."/>
            <person name="Meng A."/>
            <person name="Brown T."/>
            <person name="Cohen L."/>
        </authorList>
    </citation>
    <scope>NUCLEOTIDE SEQUENCE</scope>
    <source>
        <strain evidence="14">GSBS06</strain>
    </source>
</reference>
<dbReference type="SMART" id="SM00045">
    <property type="entry name" value="DAGKa"/>
    <property type="match status" value="1"/>
</dbReference>
<feature type="domain" description="DAGKc" evidence="11">
    <location>
        <begin position="238"/>
        <end position="378"/>
    </location>
</feature>
<protein>
    <recommendedName>
        <fullName evidence="9">Diacylglycerol kinase</fullName>
        <shortName evidence="9">DAG kinase</shortName>
        <ecNumber evidence="9">2.7.1.107</ecNumber>
    </recommendedName>
</protein>
<dbReference type="GO" id="GO:0016020">
    <property type="term" value="C:membrane"/>
    <property type="evidence" value="ECO:0007669"/>
    <property type="project" value="UniProtKB-SubCell"/>
</dbReference>
<proteinExistence type="inferred from homology"/>
<dbReference type="GO" id="GO:0005524">
    <property type="term" value="F:ATP binding"/>
    <property type="evidence" value="ECO:0007669"/>
    <property type="project" value="UniProtKB-KW"/>
</dbReference>
<dbReference type="EMBL" id="HBIN01005354">
    <property type="protein sequence ID" value="CAE0433538.1"/>
    <property type="molecule type" value="Transcribed_RNA"/>
</dbReference>
<dbReference type="GO" id="GO:0007200">
    <property type="term" value="P:phospholipase C-activating G protein-coupled receptor signaling pathway"/>
    <property type="evidence" value="ECO:0007669"/>
    <property type="project" value="InterPro"/>
</dbReference>
<feature type="compositionally biased region" description="Polar residues" evidence="10">
    <location>
        <begin position="151"/>
        <end position="160"/>
    </location>
</feature>
<dbReference type="EMBL" id="HBIN01005352">
    <property type="protein sequence ID" value="CAE0433536.1"/>
    <property type="molecule type" value="Transcribed_RNA"/>
</dbReference>
<evidence type="ECO:0000313" key="15">
    <source>
        <dbReference type="EMBL" id="CAE0433537.1"/>
    </source>
</evidence>
<evidence type="ECO:0000256" key="7">
    <source>
        <dbReference type="ARBA" id="ARBA00022840"/>
    </source>
</evidence>
<evidence type="ECO:0000256" key="6">
    <source>
        <dbReference type="ARBA" id="ARBA00022777"/>
    </source>
</evidence>
<dbReference type="SUPFAM" id="SSF111331">
    <property type="entry name" value="NAD kinase/diacylglycerol kinase-like"/>
    <property type="match status" value="1"/>
</dbReference>
<accession>A0A6S8B0V1</accession>
<feature type="compositionally biased region" description="Polar residues" evidence="10">
    <location>
        <begin position="546"/>
        <end position="563"/>
    </location>
</feature>
<sequence>MTHENIQVGGSDLATSFRLAFAGAEGVTGLPILQEISLAFFIICSLSLWLLLSGEYGPVIGIVKRKKDGGYKHIALPALVLSKSQRQRLAKLLLPAACVIEVSLSESESGEDEAPSIDGQQDQTDKKGQQQPGERGTIKNHAESNDAPCITDTTQDVNSENIEKRKTESISESTPLPRTPDADGKGDSSSSLQKRFREFPQSLRKLEKRMKRRLKYRRGHSRKPLKYIDNEKSRQALLGKTPLLVFVNKKSGGQQGELLLYQLRALLHHWQVYDLKKGHDPEVGLKFFAKVPMFRILIAGGDGTIAWVLETLDKMKLDYRPPVAILPLGTGNDLARVLGWGGGLQVGRSSALPLVSQLFEVAKAQLTLLDRWNVTFSNKKRKDTIAQASPSSQDRAAEIKRRLSGVDENHIIENNIQTENVHSRKVLNNYLGVGVDAQIALNFHLKRERAPHLFKNRYLNKFWYASSGGQEILMQRFIDFATHATLECDGKTIPIPVGCEGLIVLNIDSYGGGVDLWCGKSDDDANPENDNEDYDDNDMETEMTRSRSFSFNSELRQRPSTTAMEGKNKSKMQSYNDLHYEAMKKAHKICEPERQVFQIPSYQDKLLEVVAVSSSFQLGAAQVGLARPMRLCQGSRIRITTGKSLPVQVDGEPFIMDPNQCIDISHRNQAHVLSMAHLVDEIDKHKVTADVIDWAFTSAVIDTRQRDLLLSEISRRIQNARVRSTSMEDDAYDDIR</sequence>
<evidence type="ECO:0000259" key="11">
    <source>
        <dbReference type="PROSITE" id="PS50146"/>
    </source>
</evidence>
<evidence type="ECO:0000313" key="13">
    <source>
        <dbReference type="EMBL" id="CAE0433535.1"/>
    </source>
</evidence>
<dbReference type="InterPro" id="IPR000756">
    <property type="entry name" value="Diacylglycerol_kin_accessory"/>
</dbReference>
<keyword evidence="6 9" id="KW-0418">Kinase</keyword>
<dbReference type="Pfam" id="PF00781">
    <property type="entry name" value="DAGK_cat"/>
    <property type="match status" value="1"/>
</dbReference>
<keyword evidence="5" id="KW-0863">Zinc-finger</keyword>
<evidence type="ECO:0000256" key="10">
    <source>
        <dbReference type="SAM" id="MobiDB-lite"/>
    </source>
</evidence>
<dbReference type="Gene3D" id="3.40.50.10330">
    <property type="entry name" value="Probable inorganic polyphosphate/atp-NAD kinase, domain 1"/>
    <property type="match status" value="1"/>
</dbReference>
<dbReference type="GO" id="GO:0004143">
    <property type="term" value="F:ATP-dependent diacylglycerol kinase activity"/>
    <property type="evidence" value="ECO:0007669"/>
    <property type="project" value="UniProtKB-EC"/>
</dbReference>
<gene>
    <name evidence="12" type="ORF">ASTO00021_LOCUS3852</name>
    <name evidence="13" type="ORF">ASTO00021_LOCUS3856</name>
    <name evidence="14" type="ORF">ASTO00021_LOCUS3857</name>
    <name evidence="15" type="ORF">ASTO00021_LOCUS3858</name>
    <name evidence="16" type="ORF">ASTO00021_LOCUS3859</name>
</gene>
<dbReference type="PROSITE" id="PS50146">
    <property type="entry name" value="DAGK"/>
    <property type="match status" value="1"/>
</dbReference>
<keyword evidence="5" id="KW-0479">Metal-binding</keyword>
<evidence type="ECO:0000256" key="8">
    <source>
        <dbReference type="ARBA" id="ARBA00023136"/>
    </source>
</evidence>
<keyword evidence="8" id="KW-0472">Membrane</keyword>
<keyword evidence="7 9" id="KW-0067">ATP-binding</keyword>
<evidence type="ECO:0000256" key="3">
    <source>
        <dbReference type="ARBA" id="ARBA00022679"/>
    </source>
</evidence>
<dbReference type="Pfam" id="PF00609">
    <property type="entry name" value="DAGK_acc"/>
    <property type="match status" value="1"/>
</dbReference>
<name>A0A6S8B0V1_9STRA</name>
<organism evidence="14">
    <name type="scientific">Aplanochytrium stocchinoi</name>
    <dbReference type="NCBI Taxonomy" id="215587"/>
    <lineage>
        <taxon>Eukaryota</taxon>
        <taxon>Sar</taxon>
        <taxon>Stramenopiles</taxon>
        <taxon>Bigyra</taxon>
        <taxon>Labyrinthulomycetes</taxon>
        <taxon>Thraustochytrida</taxon>
        <taxon>Thraustochytriidae</taxon>
        <taxon>Aplanochytrium</taxon>
    </lineage>
</organism>
<feature type="region of interest" description="Disordered" evidence="10">
    <location>
        <begin position="521"/>
        <end position="571"/>
    </location>
</feature>
<comment type="similarity">
    <text evidence="2 9">Belongs to the eukaryotic diacylglycerol kinase family.</text>
</comment>
<dbReference type="InterPro" id="IPR017438">
    <property type="entry name" value="ATP-NAD_kinase_N"/>
</dbReference>
<evidence type="ECO:0000313" key="14">
    <source>
        <dbReference type="EMBL" id="CAE0433536.1"/>
    </source>
</evidence>
<dbReference type="InterPro" id="IPR001206">
    <property type="entry name" value="Diacylglycerol_kinase_cat_dom"/>
</dbReference>
<evidence type="ECO:0000256" key="2">
    <source>
        <dbReference type="ARBA" id="ARBA00009280"/>
    </source>
</evidence>
<comment type="catalytic activity">
    <reaction evidence="9">
        <text>a 1,2-diacyl-sn-glycerol + ATP = a 1,2-diacyl-sn-glycero-3-phosphate + ADP + H(+)</text>
        <dbReference type="Rhea" id="RHEA:10272"/>
        <dbReference type="ChEBI" id="CHEBI:15378"/>
        <dbReference type="ChEBI" id="CHEBI:17815"/>
        <dbReference type="ChEBI" id="CHEBI:30616"/>
        <dbReference type="ChEBI" id="CHEBI:58608"/>
        <dbReference type="ChEBI" id="CHEBI:456216"/>
        <dbReference type="EC" id="2.7.1.107"/>
    </reaction>
</comment>
<evidence type="ECO:0000256" key="4">
    <source>
        <dbReference type="ARBA" id="ARBA00022741"/>
    </source>
</evidence>
<evidence type="ECO:0000256" key="5">
    <source>
        <dbReference type="ARBA" id="ARBA00022771"/>
    </source>
</evidence>
<evidence type="ECO:0000313" key="16">
    <source>
        <dbReference type="EMBL" id="CAE0433538.1"/>
    </source>
</evidence>